<keyword evidence="2" id="KW-1185">Reference proteome</keyword>
<proteinExistence type="predicted"/>
<dbReference type="EMBL" id="JBHRZG010000001">
    <property type="protein sequence ID" value="MFC3831341.1"/>
    <property type="molecule type" value="Genomic_DNA"/>
</dbReference>
<protein>
    <submittedName>
        <fullName evidence="1">Uncharacterized protein</fullName>
    </submittedName>
</protein>
<organism evidence="1 2">
    <name type="scientific">Deinococcus rufus</name>
    <dbReference type="NCBI Taxonomy" id="2136097"/>
    <lineage>
        <taxon>Bacteria</taxon>
        <taxon>Thermotogati</taxon>
        <taxon>Deinococcota</taxon>
        <taxon>Deinococci</taxon>
        <taxon>Deinococcales</taxon>
        <taxon>Deinococcaceae</taxon>
        <taxon>Deinococcus</taxon>
    </lineage>
</organism>
<sequence length="119" mass="13507">MLDGKNVHLEHLSTHEVRRELTRRTDETSPFLIGWGDGKTSFGDLYLWTQGGRAVLELHEHREHSASDPAAVKATGLPDITFQDGLTVPYRETVPLSKAHAAVMFWLMTGRRDPRLTWD</sequence>
<gene>
    <name evidence="1" type="ORF">ACFOSB_00500</name>
</gene>
<evidence type="ECO:0000313" key="2">
    <source>
        <dbReference type="Proteomes" id="UP001595803"/>
    </source>
</evidence>
<accession>A0ABV7Z4Z8</accession>
<comment type="caution">
    <text evidence="1">The sequence shown here is derived from an EMBL/GenBank/DDBJ whole genome shotgun (WGS) entry which is preliminary data.</text>
</comment>
<name>A0ABV7Z4Z8_9DEIO</name>
<evidence type="ECO:0000313" key="1">
    <source>
        <dbReference type="EMBL" id="MFC3831341.1"/>
    </source>
</evidence>
<dbReference type="Proteomes" id="UP001595803">
    <property type="component" value="Unassembled WGS sequence"/>
</dbReference>
<dbReference type="RefSeq" id="WP_322473179.1">
    <property type="nucleotide sequence ID" value="NZ_JBHRZG010000001.1"/>
</dbReference>
<reference evidence="2" key="1">
    <citation type="journal article" date="2019" name="Int. J. Syst. Evol. Microbiol.">
        <title>The Global Catalogue of Microorganisms (GCM) 10K type strain sequencing project: providing services to taxonomists for standard genome sequencing and annotation.</title>
        <authorList>
            <consortium name="The Broad Institute Genomics Platform"/>
            <consortium name="The Broad Institute Genome Sequencing Center for Infectious Disease"/>
            <person name="Wu L."/>
            <person name="Ma J."/>
        </authorList>
    </citation>
    <scope>NUCLEOTIDE SEQUENCE [LARGE SCALE GENOMIC DNA]</scope>
    <source>
        <strain evidence="2">CCTCC AB 2017081</strain>
    </source>
</reference>